<dbReference type="Proteomes" id="UP001209107">
    <property type="component" value="Unassembled WGS sequence"/>
</dbReference>
<sequence length="157" mass="18720">MKTQKILLDIDNEEEEITVGLVRLVKDVPAHELFYQLNSQNTFNFSRTADLTYHGNYNDYFFPRFQAFHRDSELCIHFIANRSSHYLQKKIPQELFSGETETMFLLDHSQDVDYIMKTSEPFDDFSLILLPENLLFQIQNFNLSPAEELYQLIQYYE</sequence>
<evidence type="ECO:0000313" key="2">
    <source>
        <dbReference type="Proteomes" id="UP001209107"/>
    </source>
</evidence>
<dbReference type="NCBIfam" id="NF033205">
    <property type="entry name" value="IPExxxVDY"/>
    <property type="match status" value="1"/>
</dbReference>
<evidence type="ECO:0000313" key="1">
    <source>
        <dbReference type="EMBL" id="MCW4450661.1"/>
    </source>
</evidence>
<name>A0ABT3JIP2_9FLAO</name>
<protein>
    <submittedName>
        <fullName evidence="1">IPExxxVDY family protein</fullName>
    </submittedName>
</protein>
<comment type="caution">
    <text evidence="1">The sequence shown here is derived from an EMBL/GenBank/DDBJ whole genome shotgun (WGS) entry which is preliminary data.</text>
</comment>
<keyword evidence="2" id="KW-1185">Reference proteome</keyword>
<accession>A0ABT3JIP2</accession>
<gene>
    <name evidence="1" type="ORF">OK344_00360</name>
</gene>
<reference evidence="1 2" key="1">
    <citation type="submission" date="2022-10" db="EMBL/GenBank/DDBJ databases">
        <title>Kaistella sp. BT-6-1-3.</title>
        <authorList>
            <person name="Ai J."/>
            <person name="Deng Z."/>
        </authorList>
    </citation>
    <scope>NUCLEOTIDE SEQUENCE [LARGE SCALE GENOMIC DNA]</scope>
    <source>
        <strain evidence="1 2">BT6-1-3</strain>
    </source>
</reference>
<dbReference type="RefSeq" id="WP_265142929.1">
    <property type="nucleotide sequence ID" value="NZ_JAPCHZ010000001.1"/>
</dbReference>
<dbReference type="EMBL" id="JAPCHZ010000001">
    <property type="protein sequence ID" value="MCW4450661.1"/>
    <property type="molecule type" value="Genomic_DNA"/>
</dbReference>
<dbReference type="InterPro" id="IPR047690">
    <property type="entry name" value="IPExxxVDY_fam"/>
</dbReference>
<proteinExistence type="predicted"/>
<organism evidence="1 2">
    <name type="scientific">Kaistella yananensis</name>
    <dbReference type="NCBI Taxonomy" id="2989820"/>
    <lineage>
        <taxon>Bacteria</taxon>
        <taxon>Pseudomonadati</taxon>
        <taxon>Bacteroidota</taxon>
        <taxon>Flavobacteriia</taxon>
        <taxon>Flavobacteriales</taxon>
        <taxon>Weeksellaceae</taxon>
        <taxon>Chryseobacterium group</taxon>
        <taxon>Kaistella</taxon>
    </lineage>
</organism>